<organism evidence="7 8">
    <name type="scientific">Adineta ricciae</name>
    <name type="common">Rotifer</name>
    <dbReference type="NCBI Taxonomy" id="249248"/>
    <lineage>
        <taxon>Eukaryota</taxon>
        <taxon>Metazoa</taxon>
        <taxon>Spiralia</taxon>
        <taxon>Gnathifera</taxon>
        <taxon>Rotifera</taxon>
        <taxon>Eurotatoria</taxon>
        <taxon>Bdelloidea</taxon>
        <taxon>Adinetida</taxon>
        <taxon>Adinetidae</taxon>
        <taxon>Adineta</taxon>
    </lineage>
</organism>
<feature type="domain" description="S1-like" evidence="6">
    <location>
        <begin position="16"/>
        <end position="85"/>
    </location>
</feature>
<dbReference type="InterPro" id="IPR001253">
    <property type="entry name" value="TIF_eIF-1A"/>
</dbReference>
<dbReference type="Gene3D" id="2.40.50.140">
    <property type="entry name" value="Nucleic acid-binding proteins"/>
    <property type="match status" value="1"/>
</dbReference>
<dbReference type="Proteomes" id="UP000663852">
    <property type="component" value="Unassembled WGS sequence"/>
</dbReference>
<comment type="similarity">
    <text evidence="1">Belongs to the EIF1AD family.</text>
</comment>
<evidence type="ECO:0000313" key="7">
    <source>
        <dbReference type="EMBL" id="CAF1406434.1"/>
    </source>
</evidence>
<keyword evidence="5" id="KW-0648">Protein biosynthesis</keyword>
<accession>A0A815LN38</accession>
<evidence type="ECO:0000256" key="3">
    <source>
        <dbReference type="ARBA" id="ARBA00022884"/>
    </source>
</evidence>
<gene>
    <name evidence="7" type="ORF">EDS130_LOCUS36392</name>
</gene>
<dbReference type="SUPFAM" id="SSF50249">
    <property type="entry name" value="Nucleic acid-binding proteins"/>
    <property type="match status" value="1"/>
</dbReference>
<dbReference type="InterPro" id="IPR006196">
    <property type="entry name" value="RNA-binding_domain_S1_IF1"/>
</dbReference>
<keyword evidence="3" id="KW-0694">RNA-binding</keyword>
<dbReference type="Pfam" id="PF01176">
    <property type="entry name" value="eIF-1a"/>
    <property type="match status" value="1"/>
</dbReference>
<dbReference type="GO" id="GO:0003743">
    <property type="term" value="F:translation initiation factor activity"/>
    <property type="evidence" value="ECO:0007669"/>
    <property type="project" value="UniProtKB-UniRule"/>
</dbReference>
<sequence>MSATTKMKYVVNEALQRYELPDEKHYIVKIIAPRGNNLHEVVTPNGSTFLVSMPTKFRNTIFIKRGDYVLVEDIEEGDKVKAEIVQILLRDNIKYIRSQNCWPKEFEVAQEDEDEEEEREETQ</sequence>
<dbReference type="OrthoDB" id="1738325at2759"/>
<dbReference type="GO" id="GO:0003723">
    <property type="term" value="F:RNA binding"/>
    <property type="evidence" value="ECO:0007669"/>
    <property type="project" value="UniProtKB-KW"/>
</dbReference>
<comment type="caution">
    <text evidence="7">The sequence shown here is derived from an EMBL/GenBank/DDBJ whole genome shotgun (WGS) entry which is preliminary data.</text>
</comment>
<evidence type="ECO:0000313" key="8">
    <source>
        <dbReference type="Proteomes" id="UP000663852"/>
    </source>
</evidence>
<evidence type="ECO:0000256" key="2">
    <source>
        <dbReference type="ARBA" id="ARBA00020989"/>
    </source>
</evidence>
<dbReference type="SMART" id="SM00652">
    <property type="entry name" value="eIF1a"/>
    <property type="match status" value="1"/>
</dbReference>
<proteinExistence type="inferred from homology"/>
<evidence type="ECO:0000259" key="6">
    <source>
        <dbReference type="PROSITE" id="PS50832"/>
    </source>
</evidence>
<evidence type="ECO:0000256" key="1">
    <source>
        <dbReference type="ARBA" id="ARBA00007340"/>
    </source>
</evidence>
<dbReference type="InterPro" id="IPR039294">
    <property type="entry name" value="EIF1AD"/>
</dbReference>
<dbReference type="AlphaFoldDB" id="A0A815LN38"/>
<dbReference type="InterPro" id="IPR012340">
    <property type="entry name" value="NA-bd_OB-fold"/>
</dbReference>
<reference evidence="7" key="1">
    <citation type="submission" date="2021-02" db="EMBL/GenBank/DDBJ databases">
        <authorList>
            <person name="Nowell W R."/>
        </authorList>
    </citation>
    <scope>NUCLEOTIDE SEQUENCE</scope>
</reference>
<protein>
    <recommendedName>
        <fullName evidence="2">Probable RNA-binding protein EIF1AD</fullName>
    </recommendedName>
    <alternativeName>
        <fullName evidence="4">Eukaryotic translation initiation factor 1A domain-containing protein</fullName>
    </alternativeName>
</protein>
<keyword evidence="5" id="KW-0396">Initiation factor</keyword>
<evidence type="ECO:0000256" key="4">
    <source>
        <dbReference type="ARBA" id="ARBA00031998"/>
    </source>
</evidence>
<dbReference type="PANTHER" id="PTHR21641:SF0">
    <property type="entry name" value="RNA-BINDING PROTEIN EIF1AD-RELATED"/>
    <property type="match status" value="1"/>
</dbReference>
<evidence type="ECO:0000256" key="5">
    <source>
        <dbReference type="PROSITE-ProRule" id="PRU00181"/>
    </source>
</evidence>
<name>A0A815LN38_ADIRI</name>
<dbReference type="PANTHER" id="PTHR21641">
    <property type="entry name" value="TRANSLATION INITIATION FACTOR-RELATED"/>
    <property type="match status" value="1"/>
</dbReference>
<dbReference type="PROSITE" id="PS50832">
    <property type="entry name" value="S1_IF1_TYPE"/>
    <property type="match status" value="1"/>
</dbReference>
<dbReference type="EMBL" id="CAJNOJ010000337">
    <property type="protein sequence ID" value="CAF1406434.1"/>
    <property type="molecule type" value="Genomic_DNA"/>
</dbReference>
<dbReference type="GO" id="GO:0005634">
    <property type="term" value="C:nucleus"/>
    <property type="evidence" value="ECO:0007669"/>
    <property type="project" value="TreeGrafter"/>
</dbReference>